<protein>
    <submittedName>
        <fullName evidence="2">Uncharacterized protein</fullName>
    </submittedName>
</protein>
<sequence>MLVKNVLLVQSLCDENGGNCVFNCNTVITTPAATAATAALETTTMPLLLLLQ</sequence>
<accession>A0AC35FFU8</accession>
<dbReference type="Proteomes" id="UP000887580">
    <property type="component" value="Unplaced"/>
</dbReference>
<organism evidence="1 2">
    <name type="scientific">Panagrolaimus sp. PS1159</name>
    <dbReference type="NCBI Taxonomy" id="55785"/>
    <lineage>
        <taxon>Eukaryota</taxon>
        <taxon>Metazoa</taxon>
        <taxon>Ecdysozoa</taxon>
        <taxon>Nematoda</taxon>
        <taxon>Chromadorea</taxon>
        <taxon>Rhabditida</taxon>
        <taxon>Tylenchina</taxon>
        <taxon>Panagrolaimomorpha</taxon>
        <taxon>Panagrolaimoidea</taxon>
        <taxon>Panagrolaimidae</taxon>
        <taxon>Panagrolaimus</taxon>
    </lineage>
</organism>
<proteinExistence type="predicted"/>
<name>A0AC35FFU8_9BILA</name>
<evidence type="ECO:0000313" key="1">
    <source>
        <dbReference type="Proteomes" id="UP000887580"/>
    </source>
</evidence>
<reference evidence="2" key="1">
    <citation type="submission" date="2022-11" db="UniProtKB">
        <authorList>
            <consortium name="WormBaseParasite"/>
        </authorList>
    </citation>
    <scope>IDENTIFICATION</scope>
</reference>
<evidence type="ECO:0000313" key="2">
    <source>
        <dbReference type="WBParaSite" id="PS1159_v2.g16352.t1"/>
    </source>
</evidence>
<dbReference type="WBParaSite" id="PS1159_v2.g16352.t1">
    <property type="protein sequence ID" value="PS1159_v2.g16352.t1"/>
    <property type="gene ID" value="PS1159_v2.g16352"/>
</dbReference>